<protein>
    <submittedName>
        <fullName evidence="1">Uncharacterized protein</fullName>
    </submittedName>
</protein>
<sequence length="86" mass="9632">MEKIGLDDFIRYAKEQFDCEISVKKCDNPDTFADIFGANFLNDKNRVEMVDGFAHDVNYENNSVDVQVIIDDGMSVVYSSNVGLAA</sequence>
<gene>
    <name evidence="1" type="ORF">GKE72_09305</name>
</gene>
<reference evidence="1 2" key="1">
    <citation type="journal article" date="2019" name="Nat. Med.">
        <title>A library of human gut bacterial isolates paired with longitudinal multiomics data enables mechanistic microbiome research.</title>
        <authorList>
            <person name="Poyet M."/>
            <person name="Groussin M."/>
            <person name="Gibbons S.M."/>
            <person name="Avila-Pacheco J."/>
            <person name="Jiang X."/>
            <person name="Kearney S.M."/>
            <person name="Perrotta A.R."/>
            <person name="Berdy B."/>
            <person name="Zhao S."/>
            <person name="Lieberman T.D."/>
            <person name="Swanson P.K."/>
            <person name="Smith M."/>
            <person name="Roesemann S."/>
            <person name="Alexander J.E."/>
            <person name="Rich S.A."/>
            <person name="Livny J."/>
            <person name="Vlamakis H."/>
            <person name="Clish C."/>
            <person name="Bullock K."/>
            <person name="Deik A."/>
            <person name="Scott J."/>
            <person name="Pierce K.A."/>
            <person name="Xavier R.J."/>
            <person name="Alm E.J."/>
        </authorList>
    </citation>
    <scope>NUCLEOTIDE SEQUENCE [LARGE SCALE GENOMIC DNA]</scope>
    <source>
        <strain evidence="1 2">BIOML-A3</strain>
    </source>
</reference>
<evidence type="ECO:0000313" key="1">
    <source>
        <dbReference type="EMBL" id="MSD16261.1"/>
    </source>
</evidence>
<dbReference type="Proteomes" id="UP000431304">
    <property type="component" value="Unassembled WGS sequence"/>
</dbReference>
<evidence type="ECO:0000313" key="2">
    <source>
        <dbReference type="Proteomes" id="UP000431304"/>
    </source>
</evidence>
<accession>A0A844DY30</accession>
<proteinExistence type="predicted"/>
<name>A0A844DY30_EUBRA</name>
<organism evidence="1 2">
    <name type="scientific">Eubacterium ramulus</name>
    <dbReference type="NCBI Taxonomy" id="39490"/>
    <lineage>
        <taxon>Bacteria</taxon>
        <taxon>Bacillati</taxon>
        <taxon>Bacillota</taxon>
        <taxon>Clostridia</taxon>
        <taxon>Eubacteriales</taxon>
        <taxon>Eubacteriaceae</taxon>
        <taxon>Eubacterium</taxon>
    </lineage>
</organism>
<comment type="caution">
    <text evidence="1">The sequence shown here is derived from an EMBL/GenBank/DDBJ whole genome shotgun (WGS) entry which is preliminary data.</text>
</comment>
<dbReference type="AlphaFoldDB" id="A0A844DY30"/>
<dbReference type="RefSeq" id="WP_154314675.1">
    <property type="nucleotide sequence ID" value="NZ_WKRA01000013.1"/>
</dbReference>
<dbReference type="EMBL" id="WKRA01000013">
    <property type="protein sequence ID" value="MSD16261.1"/>
    <property type="molecule type" value="Genomic_DNA"/>
</dbReference>